<dbReference type="Pfam" id="PF02770">
    <property type="entry name" value="Acyl-CoA_dh_M"/>
    <property type="match status" value="1"/>
</dbReference>
<feature type="domain" description="Acyl-CoA oxidase/dehydrogenase middle" evidence="8">
    <location>
        <begin position="128"/>
        <end position="222"/>
    </location>
</feature>
<evidence type="ECO:0000313" key="10">
    <source>
        <dbReference type="EMBL" id="MBH0776798.1"/>
    </source>
</evidence>
<gene>
    <name evidence="10" type="ORF">IT779_10930</name>
</gene>
<dbReference type="InterPro" id="IPR036250">
    <property type="entry name" value="AcylCo_DH-like_C"/>
</dbReference>
<dbReference type="SUPFAM" id="SSF47203">
    <property type="entry name" value="Acyl-CoA dehydrogenase C-terminal domain-like"/>
    <property type="match status" value="1"/>
</dbReference>
<feature type="domain" description="Acyl-CoA dehydrogenase/oxidase C-terminal" evidence="7">
    <location>
        <begin position="245"/>
        <end position="386"/>
    </location>
</feature>
<dbReference type="PANTHER" id="PTHR48083:SF1">
    <property type="entry name" value="DEHYDROGENASE, PUTATIVE (AFU_ORTHOLOGUE AFUA_7G06510)-RELATED"/>
    <property type="match status" value="1"/>
</dbReference>
<evidence type="ECO:0000256" key="4">
    <source>
        <dbReference type="ARBA" id="ARBA00022827"/>
    </source>
</evidence>
<dbReference type="InterPro" id="IPR050741">
    <property type="entry name" value="Acyl-CoA_dehydrogenase"/>
</dbReference>
<dbReference type="GO" id="GO:0003995">
    <property type="term" value="F:acyl-CoA dehydrogenase activity"/>
    <property type="evidence" value="ECO:0007669"/>
    <property type="project" value="TreeGrafter"/>
</dbReference>
<dbReference type="SUPFAM" id="SSF56645">
    <property type="entry name" value="Acyl-CoA dehydrogenase NM domain-like"/>
    <property type="match status" value="1"/>
</dbReference>
<evidence type="ECO:0000259" key="7">
    <source>
        <dbReference type="Pfam" id="PF00441"/>
    </source>
</evidence>
<comment type="caution">
    <text evidence="10">The sequence shown here is derived from an EMBL/GenBank/DDBJ whole genome shotgun (WGS) entry which is preliminary data.</text>
</comment>
<protein>
    <submittedName>
        <fullName evidence="10">Acyl-CoA/acyl-ACP dehydrogenase</fullName>
    </submittedName>
</protein>
<dbReference type="Gene3D" id="1.10.540.10">
    <property type="entry name" value="Acyl-CoA dehydrogenase/oxidase, N-terminal domain"/>
    <property type="match status" value="1"/>
</dbReference>
<dbReference type="GO" id="GO:0005737">
    <property type="term" value="C:cytoplasm"/>
    <property type="evidence" value="ECO:0007669"/>
    <property type="project" value="TreeGrafter"/>
</dbReference>
<evidence type="ECO:0000256" key="6">
    <source>
        <dbReference type="RuleBase" id="RU362125"/>
    </source>
</evidence>
<dbReference type="GO" id="GO:0033539">
    <property type="term" value="P:fatty acid beta-oxidation using acyl-CoA dehydrogenase"/>
    <property type="evidence" value="ECO:0007669"/>
    <property type="project" value="TreeGrafter"/>
</dbReference>
<sequence length="392" mass="41684">MITATTPFELSAEHRAIQAAARDLAAEFAPRAAEIRGHLIDHGEMHPGLWERFRANGWAGLLIPSEHGGAEGGLLGAALVLEAFAERGIVLWMPVLSTAVAYAIDRVGPDRAREHWLPRIAAGASHLAMAATEPDTGHNVFGTGTEIRRVGADFVVNGLKRITSGLDVAERVLVLGRTPGDGPAAGFTTLLVDPRAPGATITEIPMGYREGVRQFQLEFDDVAVPGTDLVGAEGAGLFTLWPFAGVERVLTAAICTGTATYCIDRGVARAKERVISRSKPISANQAISHPLAHLHARACAVRLLLHRAAATVDADGSPQAIAAEANAVKLLASELSFDAADHAMRVFGADAWDEREGWLDLYLDTRLSRSGPVSNEFALNHLAEHVLGLPSR</sequence>
<keyword evidence="11" id="KW-1185">Reference proteome</keyword>
<dbReference type="InterPro" id="IPR037069">
    <property type="entry name" value="AcylCoA_DH/ox_N_sf"/>
</dbReference>
<dbReference type="InterPro" id="IPR046373">
    <property type="entry name" value="Acyl-CoA_Oxase/DH_mid-dom_sf"/>
</dbReference>
<evidence type="ECO:0000256" key="5">
    <source>
        <dbReference type="ARBA" id="ARBA00023002"/>
    </source>
</evidence>
<keyword evidence="5 6" id="KW-0560">Oxidoreductase</keyword>
<dbReference type="PIRSF" id="PIRSF016578">
    <property type="entry name" value="HsaA"/>
    <property type="match status" value="1"/>
</dbReference>
<keyword evidence="4 6" id="KW-0274">FAD</keyword>
<dbReference type="PANTHER" id="PTHR48083">
    <property type="entry name" value="MEDIUM-CHAIN SPECIFIC ACYL-COA DEHYDROGENASE, MITOCHONDRIAL-RELATED"/>
    <property type="match status" value="1"/>
</dbReference>
<dbReference type="EMBL" id="JADMLG010000003">
    <property type="protein sequence ID" value="MBH0776798.1"/>
    <property type="molecule type" value="Genomic_DNA"/>
</dbReference>
<dbReference type="InterPro" id="IPR009100">
    <property type="entry name" value="AcylCoA_DH/oxidase_NM_dom_sf"/>
</dbReference>
<dbReference type="InterPro" id="IPR006091">
    <property type="entry name" value="Acyl-CoA_Oxase/DH_mid-dom"/>
</dbReference>
<dbReference type="CDD" id="cd00567">
    <property type="entry name" value="ACAD"/>
    <property type="match status" value="1"/>
</dbReference>
<name>A0A931N3Q5_9NOCA</name>
<dbReference type="InterPro" id="IPR009075">
    <property type="entry name" value="AcylCo_DH/oxidase_C"/>
</dbReference>
<dbReference type="Gene3D" id="1.20.140.10">
    <property type="entry name" value="Butyryl-CoA Dehydrogenase, subunit A, domain 3"/>
    <property type="match status" value="1"/>
</dbReference>
<reference evidence="10" key="1">
    <citation type="submission" date="2020-11" db="EMBL/GenBank/DDBJ databases">
        <title>Nocardia NEAU-351.nov., a novel actinomycete isolated from the cow dung.</title>
        <authorList>
            <person name="Zhang X."/>
        </authorList>
    </citation>
    <scope>NUCLEOTIDE SEQUENCE</scope>
    <source>
        <strain evidence="10">NEAU-351</strain>
    </source>
</reference>
<keyword evidence="3 6" id="KW-0285">Flavoprotein</keyword>
<proteinExistence type="inferred from homology"/>
<dbReference type="Pfam" id="PF02771">
    <property type="entry name" value="Acyl-CoA_dh_N"/>
    <property type="match status" value="1"/>
</dbReference>
<dbReference type="AlphaFoldDB" id="A0A931N3Q5"/>
<accession>A0A931N3Q5</accession>
<dbReference type="GO" id="GO:0050660">
    <property type="term" value="F:flavin adenine dinucleotide binding"/>
    <property type="evidence" value="ECO:0007669"/>
    <property type="project" value="InterPro"/>
</dbReference>
<dbReference type="RefSeq" id="WP_196149107.1">
    <property type="nucleotide sequence ID" value="NZ_JADMLG010000003.1"/>
</dbReference>
<dbReference type="InterPro" id="IPR013786">
    <property type="entry name" value="AcylCoA_DH/ox_N"/>
</dbReference>
<organism evidence="10 11">
    <name type="scientific">Nocardia bovistercoris</name>
    <dbReference type="NCBI Taxonomy" id="2785916"/>
    <lineage>
        <taxon>Bacteria</taxon>
        <taxon>Bacillati</taxon>
        <taxon>Actinomycetota</taxon>
        <taxon>Actinomycetes</taxon>
        <taxon>Mycobacteriales</taxon>
        <taxon>Nocardiaceae</taxon>
        <taxon>Nocardia</taxon>
    </lineage>
</organism>
<dbReference type="Gene3D" id="2.40.110.10">
    <property type="entry name" value="Butyryl-CoA Dehydrogenase, subunit A, domain 2"/>
    <property type="match status" value="1"/>
</dbReference>
<evidence type="ECO:0000256" key="1">
    <source>
        <dbReference type="ARBA" id="ARBA00001974"/>
    </source>
</evidence>
<feature type="domain" description="Acyl-CoA dehydrogenase/oxidase N-terminal" evidence="9">
    <location>
        <begin position="11"/>
        <end position="123"/>
    </location>
</feature>
<comment type="similarity">
    <text evidence="2 6">Belongs to the acyl-CoA dehydrogenase family.</text>
</comment>
<comment type="cofactor">
    <cofactor evidence="1 6">
        <name>FAD</name>
        <dbReference type="ChEBI" id="CHEBI:57692"/>
    </cofactor>
</comment>
<evidence type="ECO:0000256" key="2">
    <source>
        <dbReference type="ARBA" id="ARBA00009347"/>
    </source>
</evidence>
<evidence type="ECO:0000256" key="3">
    <source>
        <dbReference type="ARBA" id="ARBA00022630"/>
    </source>
</evidence>
<dbReference type="Pfam" id="PF00441">
    <property type="entry name" value="Acyl-CoA_dh_1"/>
    <property type="match status" value="1"/>
</dbReference>
<evidence type="ECO:0000259" key="8">
    <source>
        <dbReference type="Pfam" id="PF02770"/>
    </source>
</evidence>
<dbReference type="Proteomes" id="UP000655751">
    <property type="component" value="Unassembled WGS sequence"/>
</dbReference>
<evidence type="ECO:0000259" key="9">
    <source>
        <dbReference type="Pfam" id="PF02771"/>
    </source>
</evidence>
<evidence type="ECO:0000313" key="11">
    <source>
        <dbReference type="Proteomes" id="UP000655751"/>
    </source>
</evidence>